<reference evidence="7 8" key="1">
    <citation type="submission" date="2013-10" db="EMBL/GenBank/DDBJ databases">
        <title>Salinisphaera halophila YIM 95161 Genome Sequencing.</title>
        <authorList>
            <person name="Lai Q."/>
            <person name="Li C."/>
            <person name="Shao Z."/>
        </authorList>
    </citation>
    <scope>NUCLEOTIDE SEQUENCE [LARGE SCALE GENOMIC DNA]</scope>
    <source>
        <strain evidence="7 8">YIM 95161</strain>
    </source>
</reference>
<evidence type="ECO:0000256" key="6">
    <source>
        <dbReference type="SAM" id="Phobius"/>
    </source>
</evidence>
<gene>
    <name evidence="7" type="ORF">SAHL_01690</name>
</gene>
<evidence type="ECO:0000256" key="3">
    <source>
        <dbReference type="ARBA" id="ARBA00022692"/>
    </source>
</evidence>
<dbReference type="PANTHER" id="PTHR31040">
    <property type="entry name" value="NURIM"/>
    <property type="match status" value="1"/>
</dbReference>
<evidence type="ECO:0000256" key="1">
    <source>
        <dbReference type="ARBA" id="ARBA00004141"/>
    </source>
</evidence>
<evidence type="ECO:0000313" key="7">
    <source>
        <dbReference type="EMBL" id="ROO37160.1"/>
    </source>
</evidence>
<organism evidence="7 8">
    <name type="scientific">Salinisphaera orenii YIM 95161</name>
    <dbReference type="NCBI Taxonomy" id="1051139"/>
    <lineage>
        <taxon>Bacteria</taxon>
        <taxon>Pseudomonadati</taxon>
        <taxon>Pseudomonadota</taxon>
        <taxon>Gammaproteobacteria</taxon>
        <taxon>Salinisphaerales</taxon>
        <taxon>Salinisphaeraceae</taxon>
        <taxon>Salinisphaera</taxon>
    </lineage>
</organism>
<keyword evidence="5 6" id="KW-0472">Membrane</keyword>
<dbReference type="PANTHER" id="PTHR31040:SF1">
    <property type="entry name" value="NURIM"/>
    <property type="match status" value="1"/>
</dbReference>
<dbReference type="EMBL" id="AYKF01000007">
    <property type="protein sequence ID" value="ROO37160.1"/>
    <property type="molecule type" value="Genomic_DNA"/>
</dbReference>
<keyword evidence="3 6" id="KW-0812">Transmembrane</keyword>
<dbReference type="GO" id="GO:0016020">
    <property type="term" value="C:membrane"/>
    <property type="evidence" value="ECO:0007669"/>
    <property type="project" value="UniProtKB-SubCell"/>
</dbReference>
<evidence type="ECO:0000313" key="8">
    <source>
        <dbReference type="Proteomes" id="UP000285123"/>
    </source>
</evidence>
<comment type="subcellular location">
    <subcellularLocation>
        <location evidence="1">Membrane</location>
        <topology evidence="1">Multi-pass membrane protein</topology>
    </subcellularLocation>
</comment>
<sequence>MPTIPAPIRPAKQPRSFPKSAIQADKAGAHEPLEHDGVDSTTRERAFILPILYVLLSSLVLIVLFWQWRSLPAMVWSIDTPWAAWLLYGLCAFGWLVVFTSTYVIDHFDLFGLRQVWLRARGRTYTPPEFKERLYYRIVRHPLMLGFIIAFWATPGMTLGHLLFAIAMTVYILLALQLEERDLLDAHGDAYGHYKRRVPMVCPFPRPRPPE</sequence>
<keyword evidence="4 6" id="KW-1133">Transmembrane helix</keyword>
<evidence type="ECO:0000256" key="4">
    <source>
        <dbReference type="ARBA" id="ARBA00022989"/>
    </source>
</evidence>
<dbReference type="Proteomes" id="UP000285123">
    <property type="component" value="Unassembled WGS sequence"/>
</dbReference>
<proteinExistence type="inferred from homology"/>
<dbReference type="Gene3D" id="1.20.120.1630">
    <property type="match status" value="1"/>
</dbReference>
<feature type="transmembrane region" description="Helical" evidence="6">
    <location>
        <begin position="86"/>
        <end position="113"/>
    </location>
</feature>
<evidence type="ECO:0000256" key="2">
    <source>
        <dbReference type="ARBA" id="ARBA00010631"/>
    </source>
</evidence>
<dbReference type="AlphaFoldDB" id="A0A423Q9Z0"/>
<accession>A0A423Q9Z0</accession>
<comment type="caution">
    <text evidence="7">The sequence shown here is derived from an EMBL/GenBank/DDBJ whole genome shotgun (WGS) entry which is preliminary data.</text>
</comment>
<name>A0A423Q9Z0_9GAMM</name>
<comment type="similarity">
    <text evidence="2">Belongs to the nurim family.</text>
</comment>
<feature type="transmembrane region" description="Helical" evidence="6">
    <location>
        <begin position="47"/>
        <end position="66"/>
    </location>
</feature>
<evidence type="ECO:0000256" key="5">
    <source>
        <dbReference type="ARBA" id="ARBA00023136"/>
    </source>
</evidence>
<protein>
    <submittedName>
        <fullName evidence="7">Membrane protein</fullName>
    </submittedName>
</protein>
<dbReference type="InterPro" id="IPR033580">
    <property type="entry name" value="Nurim-like"/>
</dbReference>